<reference evidence="1" key="1">
    <citation type="submission" date="2023-07" db="EMBL/GenBank/DDBJ databases">
        <title>draft genome sequence of fig (Ficus carica).</title>
        <authorList>
            <person name="Takahashi T."/>
            <person name="Nishimura K."/>
        </authorList>
    </citation>
    <scope>NUCLEOTIDE SEQUENCE</scope>
</reference>
<comment type="caution">
    <text evidence="1">The sequence shown here is derived from an EMBL/GenBank/DDBJ whole genome shotgun (WGS) entry which is preliminary data.</text>
</comment>
<dbReference type="Proteomes" id="UP001187192">
    <property type="component" value="Unassembled WGS sequence"/>
</dbReference>
<dbReference type="EMBL" id="BTGU01000059">
    <property type="protein sequence ID" value="GMN55814.1"/>
    <property type="molecule type" value="Genomic_DNA"/>
</dbReference>
<proteinExistence type="predicted"/>
<accession>A0AA88AHU0</accession>
<evidence type="ECO:0000313" key="2">
    <source>
        <dbReference type="Proteomes" id="UP001187192"/>
    </source>
</evidence>
<evidence type="ECO:0000313" key="1">
    <source>
        <dbReference type="EMBL" id="GMN55814.1"/>
    </source>
</evidence>
<gene>
    <name evidence="1" type="ORF">TIFTF001_024930</name>
</gene>
<organism evidence="1 2">
    <name type="scientific">Ficus carica</name>
    <name type="common">Common fig</name>
    <dbReference type="NCBI Taxonomy" id="3494"/>
    <lineage>
        <taxon>Eukaryota</taxon>
        <taxon>Viridiplantae</taxon>
        <taxon>Streptophyta</taxon>
        <taxon>Embryophyta</taxon>
        <taxon>Tracheophyta</taxon>
        <taxon>Spermatophyta</taxon>
        <taxon>Magnoliopsida</taxon>
        <taxon>eudicotyledons</taxon>
        <taxon>Gunneridae</taxon>
        <taxon>Pentapetalae</taxon>
        <taxon>rosids</taxon>
        <taxon>fabids</taxon>
        <taxon>Rosales</taxon>
        <taxon>Moraceae</taxon>
        <taxon>Ficeae</taxon>
        <taxon>Ficus</taxon>
    </lineage>
</organism>
<name>A0AA88AHU0_FICCA</name>
<keyword evidence="2" id="KW-1185">Reference proteome</keyword>
<dbReference type="AlphaFoldDB" id="A0AA88AHU0"/>
<sequence>MQFRVEIQCLTQVEDRAEDVVVDLLSTTGAREHDWRRFGSPHSRSPDLLHTSSIRALDADEGGGARFWLRIGRKRTSSCRIFDVRAG</sequence>
<protein>
    <submittedName>
        <fullName evidence="1">Uncharacterized protein</fullName>
    </submittedName>
</protein>